<dbReference type="InterPro" id="IPR036388">
    <property type="entry name" value="WH-like_DNA-bd_sf"/>
</dbReference>
<evidence type="ECO:0000313" key="9">
    <source>
        <dbReference type="Proteomes" id="UP001174909"/>
    </source>
</evidence>
<accession>A0AA35REB6</accession>
<name>A0AA35REB6_GEOBA</name>
<keyword evidence="4" id="KW-0238">DNA-binding</keyword>
<sequence>MQPQSPESLPPECYNDTELIERFQQGDTAAFDTLFTRYQKRTYRLVQRFISNREDALDLTQDAFIRAYQGLGDFKSQCQFYSWLYRITVNLCIDFLRKKARSEVLLYDSDESGELPMANIADPRAESPAKAVENKELRTHIRKAVRRLPPKQRQIFILRHWDGLSLKDIAAVVGRSDGTVKAHLLHAHRNLRKHLRPYLQESDS</sequence>
<feature type="domain" description="RNA polymerase sigma factor 70 region 4 type 2" evidence="7">
    <location>
        <begin position="141"/>
        <end position="187"/>
    </location>
</feature>
<dbReference type="Pfam" id="PF08281">
    <property type="entry name" value="Sigma70_r4_2"/>
    <property type="match status" value="1"/>
</dbReference>
<evidence type="ECO:0000256" key="3">
    <source>
        <dbReference type="ARBA" id="ARBA00023082"/>
    </source>
</evidence>
<dbReference type="PANTHER" id="PTHR43133">
    <property type="entry name" value="RNA POLYMERASE ECF-TYPE SIGMA FACTO"/>
    <property type="match status" value="1"/>
</dbReference>
<dbReference type="Pfam" id="PF04542">
    <property type="entry name" value="Sigma70_r2"/>
    <property type="match status" value="1"/>
</dbReference>
<evidence type="ECO:0000256" key="5">
    <source>
        <dbReference type="ARBA" id="ARBA00023163"/>
    </source>
</evidence>
<feature type="domain" description="RNA polymerase sigma-70 region 2" evidence="6">
    <location>
        <begin position="34"/>
        <end position="101"/>
    </location>
</feature>
<dbReference type="GO" id="GO:0003677">
    <property type="term" value="F:DNA binding"/>
    <property type="evidence" value="ECO:0007669"/>
    <property type="project" value="UniProtKB-KW"/>
</dbReference>
<dbReference type="PROSITE" id="PS01063">
    <property type="entry name" value="SIGMA70_ECF"/>
    <property type="match status" value="1"/>
</dbReference>
<dbReference type="NCBIfam" id="TIGR02937">
    <property type="entry name" value="sigma70-ECF"/>
    <property type="match status" value="1"/>
</dbReference>
<dbReference type="InterPro" id="IPR000838">
    <property type="entry name" value="RNA_pol_sigma70_ECF_CS"/>
</dbReference>
<dbReference type="Gene3D" id="1.10.1740.10">
    <property type="match status" value="1"/>
</dbReference>
<evidence type="ECO:0000313" key="8">
    <source>
        <dbReference type="EMBL" id="CAI8009634.1"/>
    </source>
</evidence>
<dbReference type="GO" id="GO:0016987">
    <property type="term" value="F:sigma factor activity"/>
    <property type="evidence" value="ECO:0007669"/>
    <property type="project" value="UniProtKB-KW"/>
</dbReference>
<dbReference type="CDD" id="cd06171">
    <property type="entry name" value="Sigma70_r4"/>
    <property type="match status" value="1"/>
</dbReference>
<keyword evidence="3" id="KW-0731">Sigma factor</keyword>
<gene>
    <name evidence="8" type="ORF">GBAR_LOCUS6434</name>
</gene>
<evidence type="ECO:0000256" key="1">
    <source>
        <dbReference type="ARBA" id="ARBA00010641"/>
    </source>
</evidence>
<proteinExistence type="inferred from homology"/>
<comment type="caution">
    <text evidence="8">The sequence shown here is derived from an EMBL/GenBank/DDBJ whole genome shotgun (WGS) entry which is preliminary data.</text>
</comment>
<protein>
    <submittedName>
        <fullName evidence="8">RNA polymerase sigma-H factor</fullName>
    </submittedName>
</protein>
<dbReference type="InterPro" id="IPR013324">
    <property type="entry name" value="RNA_pol_sigma_r3/r4-like"/>
</dbReference>
<dbReference type="PANTHER" id="PTHR43133:SF8">
    <property type="entry name" value="RNA POLYMERASE SIGMA FACTOR HI_1459-RELATED"/>
    <property type="match status" value="1"/>
</dbReference>
<comment type="similarity">
    <text evidence="1">Belongs to the sigma-70 factor family. ECF subfamily.</text>
</comment>
<dbReference type="SUPFAM" id="SSF88659">
    <property type="entry name" value="Sigma3 and sigma4 domains of RNA polymerase sigma factors"/>
    <property type="match status" value="1"/>
</dbReference>
<dbReference type="InterPro" id="IPR014284">
    <property type="entry name" value="RNA_pol_sigma-70_dom"/>
</dbReference>
<dbReference type="InterPro" id="IPR013249">
    <property type="entry name" value="RNA_pol_sigma70_r4_t2"/>
</dbReference>
<dbReference type="InterPro" id="IPR007627">
    <property type="entry name" value="RNA_pol_sigma70_r2"/>
</dbReference>
<dbReference type="InterPro" id="IPR013325">
    <property type="entry name" value="RNA_pol_sigma_r2"/>
</dbReference>
<evidence type="ECO:0000259" key="7">
    <source>
        <dbReference type="Pfam" id="PF08281"/>
    </source>
</evidence>
<evidence type="ECO:0000259" key="6">
    <source>
        <dbReference type="Pfam" id="PF04542"/>
    </source>
</evidence>
<dbReference type="GO" id="GO:0006352">
    <property type="term" value="P:DNA-templated transcription initiation"/>
    <property type="evidence" value="ECO:0007669"/>
    <property type="project" value="InterPro"/>
</dbReference>
<dbReference type="Proteomes" id="UP001174909">
    <property type="component" value="Unassembled WGS sequence"/>
</dbReference>
<evidence type="ECO:0000256" key="4">
    <source>
        <dbReference type="ARBA" id="ARBA00023125"/>
    </source>
</evidence>
<dbReference type="EMBL" id="CASHTH010000977">
    <property type="protein sequence ID" value="CAI8009634.1"/>
    <property type="molecule type" value="Genomic_DNA"/>
</dbReference>
<dbReference type="Gene3D" id="1.10.10.10">
    <property type="entry name" value="Winged helix-like DNA-binding domain superfamily/Winged helix DNA-binding domain"/>
    <property type="match status" value="1"/>
</dbReference>
<keyword evidence="2" id="KW-0805">Transcription regulation</keyword>
<reference evidence="8" key="1">
    <citation type="submission" date="2023-03" db="EMBL/GenBank/DDBJ databases">
        <authorList>
            <person name="Steffen K."/>
            <person name="Cardenas P."/>
        </authorList>
    </citation>
    <scope>NUCLEOTIDE SEQUENCE</scope>
</reference>
<dbReference type="SUPFAM" id="SSF88946">
    <property type="entry name" value="Sigma2 domain of RNA polymerase sigma factors"/>
    <property type="match status" value="1"/>
</dbReference>
<dbReference type="AlphaFoldDB" id="A0AA35REB6"/>
<evidence type="ECO:0000256" key="2">
    <source>
        <dbReference type="ARBA" id="ARBA00023015"/>
    </source>
</evidence>
<keyword evidence="5" id="KW-0804">Transcription</keyword>
<organism evidence="8 9">
    <name type="scientific">Geodia barretti</name>
    <name type="common">Barrett's horny sponge</name>
    <dbReference type="NCBI Taxonomy" id="519541"/>
    <lineage>
        <taxon>Eukaryota</taxon>
        <taxon>Metazoa</taxon>
        <taxon>Porifera</taxon>
        <taxon>Demospongiae</taxon>
        <taxon>Heteroscleromorpha</taxon>
        <taxon>Tetractinellida</taxon>
        <taxon>Astrophorina</taxon>
        <taxon>Geodiidae</taxon>
        <taxon>Geodia</taxon>
    </lineage>
</organism>
<keyword evidence="9" id="KW-1185">Reference proteome</keyword>
<dbReference type="InterPro" id="IPR039425">
    <property type="entry name" value="RNA_pol_sigma-70-like"/>
</dbReference>